<dbReference type="EMBL" id="LHYF01000009">
    <property type="protein sequence ID" value="KXB07129.1"/>
    <property type="molecule type" value="Genomic_DNA"/>
</dbReference>
<dbReference type="InterPro" id="IPR036388">
    <property type="entry name" value="WH-like_DNA-bd_sf"/>
</dbReference>
<accession>A0A133VL23</accession>
<dbReference type="Pfam" id="PF03551">
    <property type="entry name" value="PadR"/>
    <property type="match status" value="1"/>
</dbReference>
<dbReference type="InterPro" id="IPR005149">
    <property type="entry name" value="Tscrpt_reg_PadR_N"/>
</dbReference>
<organism evidence="2 3">
    <name type="scientific">candidate division MSBL1 archaeon SCGC-AAA382C18</name>
    <dbReference type="NCBI Taxonomy" id="1698281"/>
    <lineage>
        <taxon>Archaea</taxon>
        <taxon>Methanobacteriati</taxon>
        <taxon>Methanobacteriota</taxon>
        <taxon>candidate division MSBL1</taxon>
    </lineage>
</organism>
<reference evidence="2 3" key="1">
    <citation type="journal article" date="2016" name="Sci. Rep.">
        <title>Metabolic traits of an uncultured archaeal lineage -MSBL1- from brine pools of the Red Sea.</title>
        <authorList>
            <person name="Mwirichia R."/>
            <person name="Alam I."/>
            <person name="Rashid M."/>
            <person name="Vinu M."/>
            <person name="Ba-Alawi W."/>
            <person name="Anthony Kamau A."/>
            <person name="Kamanda Ngugi D."/>
            <person name="Goker M."/>
            <person name="Klenk H.P."/>
            <person name="Bajic V."/>
            <person name="Stingl U."/>
        </authorList>
    </citation>
    <scope>NUCLEOTIDE SEQUENCE [LARGE SCALE GENOMIC DNA]</scope>
    <source>
        <strain evidence="2">SCGC-AAA382C18</strain>
    </source>
</reference>
<protein>
    <recommendedName>
        <fullName evidence="1">Transcription regulator PadR N-terminal domain-containing protein</fullName>
    </recommendedName>
</protein>
<sequence length="89" mass="9954">MKDVNLLRTLSKKGGTELLHILESDEKIYSEIKEEAELSNGTTQRRLKELSELGLVEAEAKLTAGGKPVKSYNITDRGRKVIETLNEII</sequence>
<evidence type="ECO:0000259" key="1">
    <source>
        <dbReference type="Pfam" id="PF03551"/>
    </source>
</evidence>
<gene>
    <name evidence="2" type="ORF">AKJ52_00900</name>
</gene>
<dbReference type="InterPro" id="IPR036390">
    <property type="entry name" value="WH_DNA-bd_sf"/>
</dbReference>
<comment type="caution">
    <text evidence="2">The sequence shown here is derived from an EMBL/GenBank/DDBJ whole genome shotgun (WGS) entry which is preliminary data.</text>
</comment>
<proteinExistence type="predicted"/>
<dbReference type="SUPFAM" id="SSF46785">
    <property type="entry name" value="Winged helix' DNA-binding domain"/>
    <property type="match status" value="1"/>
</dbReference>
<evidence type="ECO:0000313" key="2">
    <source>
        <dbReference type="EMBL" id="KXB07129.1"/>
    </source>
</evidence>
<dbReference type="AlphaFoldDB" id="A0A133VL23"/>
<evidence type="ECO:0000313" key="3">
    <source>
        <dbReference type="Proteomes" id="UP000070404"/>
    </source>
</evidence>
<feature type="domain" description="Transcription regulator PadR N-terminal" evidence="1">
    <location>
        <begin position="26"/>
        <end position="83"/>
    </location>
</feature>
<name>A0A133VL23_9EURY</name>
<dbReference type="Proteomes" id="UP000070404">
    <property type="component" value="Unassembled WGS sequence"/>
</dbReference>
<dbReference type="Gene3D" id="1.10.10.10">
    <property type="entry name" value="Winged helix-like DNA-binding domain superfamily/Winged helix DNA-binding domain"/>
    <property type="match status" value="1"/>
</dbReference>
<keyword evidence="3" id="KW-1185">Reference proteome</keyword>